<dbReference type="Pfam" id="PF00282">
    <property type="entry name" value="Pyridoxal_deC"/>
    <property type="match status" value="1"/>
</dbReference>
<keyword evidence="21" id="KW-1185">Reference proteome</keyword>
<evidence type="ECO:0000256" key="11">
    <source>
        <dbReference type="ARBA" id="ARBA00023136"/>
    </source>
</evidence>
<keyword evidence="6" id="KW-0256">Endoplasmic reticulum</keyword>
<reference evidence="20 21" key="1">
    <citation type="journal article" date="2023" name="BMC Biol.">
        <title>The compact genome of the sponge Oopsacas minuta (Hexactinellida) is lacking key metazoan core genes.</title>
        <authorList>
            <person name="Santini S."/>
            <person name="Schenkelaars Q."/>
            <person name="Jourda C."/>
            <person name="Duchesne M."/>
            <person name="Belahbib H."/>
            <person name="Rocher C."/>
            <person name="Selva M."/>
            <person name="Riesgo A."/>
            <person name="Vervoort M."/>
            <person name="Leys S.P."/>
            <person name="Kodjabachian L."/>
            <person name="Le Bivic A."/>
            <person name="Borchiellini C."/>
            <person name="Claverie J.M."/>
            <person name="Renard E."/>
        </authorList>
    </citation>
    <scope>NUCLEOTIDE SEQUENCE [LARGE SCALE GENOMIC DNA]</scope>
    <source>
        <strain evidence="20">SPO-2</strain>
    </source>
</reference>
<evidence type="ECO:0000256" key="2">
    <source>
        <dbReference type="ARBA" id="ARBA00004389"/>
    </source>
</evidence>
<dbReference type="InterPro" id="IPR002129">
    <property type="entry name" value="PyrdxlP-dep_de-COase"/>
</dbReference>
<keyword evidence="8" id="KW-0746">Sphingolipid metabolism</keyword>
<feature type="transmembrane region" description="Helical" evidence="18">
    <location>
        <begin position="65"/>
        <end position="86"/>
    </location>
</feature>
<feature type="modified residue" description="N6-(pyridoxal phosphate)lysine" evidence="16">
    <location>
        <position position="378"/>
    </location>
</feature>
<evidence type="ECO:0000256" key="7">
    <source>
        <dbReference type="ARBA" id="ARBA00022898"/>
    </source>
</evidence>
<keyword evidence="9 18" id="KW-1133">Transmembrane helix</keyword>
<keyword evidence="11 18" id="KW-0472">Membrane</keyword>
<evidence type="ECO:0000256" key="18">
    <source>
        <dbReference type="SAM" id="Phobius"/>
    </source>
</evidence>
<evidence type="ECO:0000256" key="3">
    <source>
        <dbReference type="ARBA" id="ARBA00004760"/>
    </source>
</evidence>
<evidence type="ECO:0000313" key="21">
    <source>
        <dbReference type="Proteomes" id="UP001165289"/>
    </source>
</evidence>
<evidence type="ECO:0000313" key="20">
    <source>
        <dbReference type="EMBL" id="KAI6647143.1"/>
    </source>
</evidence>
<sequence>MRIKTIFATLSLLGLSIAISPQFWWDLSNCLFIFFNPYTILEKHFPYLRDEVLRLNSSISRLPSWRLLLLFSTVGYLLHALSIFLFETKLTLKERFIHTFFYCVRNAPFIKTYIKTEMDKAKILVEGSFASVNCPRKNHALPKNGLSRDEILTECEAHAKMGDGNWRRGQVSGAVYIYNPDHKQVLEDVYSKFAETNPLHPDVFPGVRKMDAEIVSMCLNMYHGFNGECGATTSGGTESILMAMKAYREIGYSKGIKYPEIIVAISAHSAFMKAANYFGMRAIRVKVDKNFALDVKAFEKAINSNTVVLVASAPSYPHGIIDAVGDVAKLGLKYNVGVHVDCCLGGFLIPFMEEAGYPIPMVDFRVDGVTSISCDTHKYGYGPKGCSVIMYKDDKLRMNQYFIDTDWSGGIYASPAIAGSRSGAVLACTWAAMMHVGREGYVERTREIIAVREETEKQVRNIPELIVYGNPTVSVLAIGSKTLDIFNIADLLTKMGWHLNILQFPGAFHICFTAMHIGKNIPERFITDLKKCVEAAQDTNGSLNGAGSIYGTTMQIPDRSLVGEVTTTYLNSLYKV</sequence>
<dbReference type="EC" id="4.1.2.27" evidence="14"/>
<protein>
    <recommendedName>
        <fullName evidence="14">sphinganine-1-phosphate aldolase</fullName>
        <ecNumber evidence="14">4.1.2.27</ecNumber>
    </recommendedName>
    <alternativeName>
        <fullName evidence="15">Sphingosine-1-phosphate aldolase</fullName>
    </alternativeName>
</protein>
<evidence type="ECO:0000256" key="5">
    <source>
        <dbReference type="ARBA" id="ARBA00022692"/>
    </source>
</evidence>
<name>A0AAV7JEB3_9METZ</name>
<evidence type="ECO:0000256" key="12">
    <source>
        <dbReference type="ARBA" id="ARBA00023239"/>
    </source>
</evidence>
<dbReference type="EMBL" id="JAKMXF010000345">
    <property type="protein sequence ID" value="KAI6647143.1"/>
    <property type="molecule type" value="Genomic_DNA"/>
</dbReference>
<dbReference type="GO" id="GO:0019752">
    <property type="term" value="P:carboxylic acid metabolic process"/>
    <property type="evidence" value="ECO:0007669"/>
    <property type="project" value="InterPro"/>
</dbReference>
<evidence type="ECO:0000256" key="19">
    <source>
        <dbReference type="SAM" id="SignalP"/>
    </source>
</evidence>
<dbReference type="InterPro" id="IPR015424">
    <property type="entry name" value="PyrdxlP-dep_Trfase"/>
</dbReference>
<evidence type="ECO:0000256" key="16">
    <source>
        <dbReference type="PIRSR" id="PIRSR602129-50"/>
    </source>
</evidence>
<comment type="subcellular location">
    <subcellularLocation>
        <location evidence="2">Endoplasmic reticulum membrane</location>
        <topology evidence="2">Single-pass membrane protein</topology>
    </subcellularLocation>
</comment>
<evidence type="ECO:0000256" key="6">
    <source>
        <dbReference type="ARBA" id="ARBA00022824"/>
    </source>
</evidence>
<dbReference type="SUPFAM" id="SSF53383">
    <property type="entry name" value="PLP-dependent transferases"/>
    <property type="match status" value="1"/>
</dbReference>
<feature type="chain" id="PRO_5043911008" description="sphinganine-1-phosphate aldolase" evidence="19">
    <location>
        <begin position="19"/>
        <end position="576"/>
    </location>
</feature>
<comment type="similarity">
    <text evidence="13">Belongs to the group II decarboxylase family. Sphingosine-1-phosphate lyase subfamily.</text>
</comment>
<dbReference type="Gene3D" id="3.90.1150.10">
    <property type="entry name" value="Aspartate Aminotransferase, domain 1"/>
    <property type="match status" value="1"/>
</dbReference>
<dbReference type="Gene3D" id="3.40.640.10">
    <property type="entry name" value="Type I PLP-dependent aspartate aminotransferase-like (Major domain)"/>
    <property type="match status" value="1"/>
</dbReference>
<evidence type="ECO:0000256" key="9">
    <source>
        <dbReference type="ARBA" id="ARBA00022989"/>
    </source>
</evidence>
<dbReference type="Gene3D" id="6.10.140.2150">
    <property type="match status" value="1"/>
</dbReference>
<evidence type="ECO:0000256" key="15">
    <source>
        <dbReference type="ARBA" id="ARBA00042568"/>
    </source>
</evidence>
<dbReference type="InterPro" id="IPR015421">
    <property type="entry name" value="PyrdxlP-dep_Trfase_major"/>
</dbReference>
<proteinExistence type="inferred from homology"/>
<evidence type="ECO:0000256" key="14">
    <source>
        <dbReference type="ARBA" id="ARBA00038965"/>
    </source>
</evidence>
<dbReference type="FunFam" id="3.40.640.10:FF:000020">
    <property type="entry name" value="sphingosine-1-phosphate lyase 1"/>
    <property type="match status" value="1"/>
</dbReference>
<dbReference type="GO" id="GO:0008117">
    <property type="term" value="F:sphinganine-1-phosphate aldolase activity"/>
    <property type="evidence" value="ECO:0007669"/>
    <property type="project" value="UniProtKB-EC"/>
</dbReference>
<evidence type="ECO:0000256" key="4">
    <source>
        <dbReference type="ARBA" id="ARBA00004991"/>
    </source>
</evidence>
<comment type="pathway">
    <text evidence="4">Sphingolipid metabolism.</text>
</comment>
<evidence type="ECO:0000256" key="10">
    <source>
        <dbReference type="ARBA" id="ARBA00023098"/>
    </source>
</evidence>
<keyword evidence="12 17" id="KW-0456">Lyase</keyword>
<keyword evidence="5 18" id="KW-0812">Transmembrane</keyword>
<dbReference type="Proteomes" id="UP001165289">
    <property type="component" value="Unassembled WGS sequence"/>
</dbReference>
<dbReference type="PANTHER" id="PTHR42735">
    <property type="match status" value="1"/>
</dbReference>
<dbReference type="InterPro" id="IPR015422">
    <property type="entry name" value="PyrdxlP-dep_Trfase_small"/>
</dbReference>
<accession>A0AAV7JEB3</accession>
<organism evidence="20 21">
    <name type="scientific">Oopsacas minuta</name>
    <dbReference type="NCBI Taxonomy" id="111878"/>
    <lineage>
        <taxon>Eukaryota</taxon>
        <taxon>Metazoa</taxon>
        <taxon>Porifera</taxon>
        <taxon>Hexactinellida</taxon>
        <taxon>Hexasterophora</taxon>
        <taxon>Lyssacinosida</taxon>
        <taxon>Leucopsacidae</taxon>
        <taxon>Oopsacas</taxon>
    </lineage>
</organism>
<comment type="pathway">
    <text evidence="3">Lipid metabolism; sphingolipid metabolism.</text>
</comment>
<evidence type="ECO:0000256" key="8">
    <source>
        <dbReference type="ARBA" id="ARBA00022919"/>
    </source>
</evidence>
<feature type="signal peptide" evidence="19">
    <location>
        <begin position="1"/>
        <end position="18"/>
    </location>
</feature>
<dbReference type="GO" id="GO:0030149">
    <property type="term" value="P:sphingolipid catabolic process"/>
    <property type="evidence" value="ECO:0007669"/>
    <property type="project" value="TreeGrafter"/>
</dbReference>
<keyword evidence="7 16" id="KW-0663">Pyridoxal phosphate</keyword>
<evidence type="ECO:0000256" key="1">
    <source>
        <dbReference type="ARBA" id="ARBA00001933"/>
    </source>
</evidence>
<keyword evidence="10" id="KW-0443">Lipid metabolism</keyword>
<dbReference type="InterPro" id="IPR050477">
    <property type="entry name" value="GrpII_AminoAcid_Decarb"/>
</dbReference>
<dbReference type="AlphaFoldDB" id="A0AAV7JEB3"/>
<gene>
    <name evidence="20" type="ORF">LOD99_8879</name>
</gene>
<comment type="cofactor">
    <cofactor evidence="1 16 17">
        <name>pyridoxal 5'-phosphate</name>
        <dbReference type="ChEBI" id="CHEBI:597326"/>
    </cofactor>
</comment>
<evidence type="ECO:0000256" key="13">
    <source>
        <dbReference type="ARBA" id="ARBA00038302"/>
    </source>
</evidence>
<evidence type="ECO:0000256" key="17">
    <source>
        <dbReference type="RuleBase" id="RU000382"/>
    </source>
</evidence>
<dbReference type="PANTHER" id="PTHR42735:SF6">
    <property type="entry name" value="SPHINGOSINE-1-PHOSPHATE LYASE 1"/>
    <property type="match status" value="1"/>
</dbReference>
<dbReference type="GO" id="GO:0005789">
    <property type="term" value="C:endoplasmic reticulum membrane"/>
    <property type="evidence" value="ECO:0007669"/>
    <property type="project" value="UniProtKB-SubCell"/>
</dbReference>
<dbReference type="GO" id="GO:0030170">
    <property type="term" value="F:pyridoxal phosphate binding"/>
    <property type="evidence" value="ECO:0007669"/>
    <property type="project" value="InterPro"/>
</dbReference>
<keyword evidence="19" id="KW-0732">Signal</keyword>
<comment type="caution">
    <text evidence="20">The sequence shown here is derived from an EMBL/GenBank/DDBJ whole genome shotgun (WGS) entry which is preliminary data.</text>
</comment>